<comment type="caution">
    <text evidence="2">The sequence shown here is derived from an EMBL/GenBank/DDBJ whole genome shotgun (WGS) entry which is preliminary data.</text>
</comment>
<organism evidence="2 3">
    <name type="scientific">Halobium palmae</name>
    <dbReference type="NCBI Taxonomy" id="1776492"/>
    <lineage>
        <taxon>Archaea</taxon>
        <taxon>Methanobacteriati</taxon>
        <taxon>Methanobacteriota</taxon>
        <taxon>Stenosarchaea group</taxon>
        <taxon>Halobacteria</taxon>
        <taxon>Halobacteriales</taxon>
        <taxon>Haloferacaceae</taxon>
        <taxon>Halobium</taxon>
    </lineage>
</organism>
<keyword evidence="3" id="KW-1185">Reference proteome</keyword>
<accession>A0ABD5S4I8</accession>
<name>A0ABD5S4I8_9EURY</name>
<dbReference type="Proteomes" id="UP001596328">
    <property type="component" value="Unassembled WGS sequence"/>
</dbReference>
<dbReference type="AlphaFoldDB" id="A0ABD5S4I8"/>
<evidence type="ECO:0000313" key="3">
    <source>
        <dbReference type="Proteomes" id="UP001596328"/>
    </source>
</evidence>
<protein>
    <submittedName>
        <fullName evidence="2">Uncharacterized protein</fullName>
    </submittedName>
</protein>
<feature type="region of interest" description="Disordered" evidence="1">
    <location>
        <begin position="1"/>
        <end position="31"/>
    </location>
</feature>
<evidence type="ECO:0000256" key="1">
    <source>
        <dbReference type="SAM" id="MobiDB-lite"/>
    </source>
</evidence>
<proteinExistence type="predicted"/>
<dbReference type="EMBL" id="JBHSWU010001100">
    <property type="protein sequence ID" value="MFC6726416.1"/>
    <property type="molecule type" value="Genomic_DNA"/>
</dbReference>
<sequence length="96" mass="10682">MEQHRPSASERESMAGPTGLDAPPSDSFTDASGRRIDLYEYGRGPIADEFEALVGLYREFDPRYRSDGIPPATESGVRAWVARLSRDHCTVAWHDA</sequence>
<feature type="compositionally biased region" description="Basic and acidic residues" evidence="1">
    <location>
        <begin position="1"/>
        <end position="13"/>
    </location>
</feature>
<feature type="non-terminal residue" evidence="2">
    <location>
        <position position="96"/>
    </location>
</feature>
<reference evidence="2 3" key="1">
    <citation type="journal article" date="2019" name="Int. J. Syst. Evol. Microbiol.">
        <title>The Global Catalogue of Microorganisms (GCM) 10K type strain sequencing project: providing services to taxonomists for standard genome sequencing and annotation.</title>
        <authorList>
            <consortium name="The Broad Institute Genomics Platform"/>
            <consortium name="The Broad Institute Genome Sequencing Center for Infectious Disease"/>
            <person name="Wu L."/>
            <person name="Ma J."/>
        </authorList>
    </citation>
    <scope>NUCLEOTIDE SEQUENCE [LARGE SCALE GENOMIC DNA]</scope>
    <source>
        <strain evidence="2 3">NBRC 111368</strain>
    </source>
</reference>
<evidence type="ECO:0000313" key="2">
    <source>
        <dbReference type="EMBL" id="MFC6726416.1"/>
    </source>
</evidence>
<gene>
    <name evidence="2" type="ORF">ACFQE1_19020</name>
</gene>